<dbReference type="Gene3D" id="1.20.1090.10">
    <property type="entry name" value="Dehydroquinate synthase-like - alpha domain"/>
    <property type="match status" value="1"/>
</dbReference>
<proteinExistence type="predicted"/>
<evidence type="ECO:0000313" key="2">
    <source>
        <dbReference type="Proteomes" id="UP000617145"/>
    </source>
</evidence>
<name>A0A8J2ZNB3_9RHOB</name>
<dbReference type="Proteomes" id="UP000617145">
    <property type="component" value="Unassembled WGS sequence"/>
</dbReference>
<dbReference type="EMBL" id="BMJV01000011">
    <property type="protein sequence ID" value="GGG85604.1"/>
    <property type="molecule type" value="Genomic_DNA"/>
</dbReference>
<dbReference type="RefSeq" id="WP_188792052.1">
    <property type="nucleotide sequence ID" value="NZ_BMJV01000011.1"/>
</dbReference>
<accession>A0A8J2ZNB3</accession>
<reference evidence="1" key="1">
    <citation type="journal article" date="2014" name="Int. J. Syst. Evol. Microbiol.">
        <title>Complete genome sequence of Corynebacterium casei LMG S-19264T (=DSM 44701T), isolated from a smear-ripened cheese.</title>
        <authorList>
            <consortium name="US DOE Joint Genome Institute (JGI-PGF)"/>
            <person name="Walter F."/>
            <person name="Albersmeier A."/>
            <person name="Kalinowski J."/>
            <person name="Ruckert C."/>
        </authorList>
    </citation>
    <scope>NUCLEOTIDE SEQUENCE</scope>
    <source>
        <strain evidence="1">CGMCC 1.15762</strain>
    </source>
</reference>
<organism evidence="1 2">
    <name type="scientific">Salipiger pallidus</name>
    <dbReference type="NCBI Taxonomy" id="1775170"/>
    <lineage>
        <taxon>Bacteria</taxon>
        <taxon>Pseudomonadati</taxon>
        <taxon>Pseudomonadota</taxon>
        <taxon>Alphaproteobacteria</taxon>
        <taxon>Rhodobacterales</taxon>
        <taxon>Roseobacteraceae</taxon>
        <taxon>Salipiger</taxon>
    </lineage>
</organism>
<gene>
    <name evidence="1" type="ORF">GCM10011415_39870</name>
</gene>
<sequence>MPHELSNVLVLPHVLQFNAPEAHVIYAQIEADAFPERPTIAGTEAPCEMLISLPQMPVRNLKMPCRVRVVGLPGEAPWGMAGDTML</sequence>
<protein>
    <submittedName>
        <fullName evidence="1">Uncharacterized protein</fullName>
    </submittedName>
</protein>
<keyword evidence="2" id="KW-1185">Reference proteome</keyword>
<evidence type="ECO:0000313" key="1">
    <source>
        <dbReference type="EMBL" id="GGG85604.1"/>
    </source>
</evidence>
<dbReference type="AlphaFoldDB" id="A0A8J2ZNB3"/>
<reference evidence="1" key="2">
    <citation type="submission" date="2020-09" db="EMBL/GenBank/DDBJ databases">
        <authorList>
            <person name="Sun Q."/>
            <person name="Zhou Y."/>
        </authorList>
    </citation>
    <scope>NUCLEOTIDE SEQUENCE</scope>
    <source>
        <strain evidence="1">CGMCC 1.15762</strain>
    </source>
</reference>
<comment type="caution">
    <text evidence="1">The sequence shown here is derived from an EMBL/GenBank/DDBJ whole genome shotgun (WGS) entry which is preliminary data.</text>
</comment>